<comment type="caution">
    <text evidence="1">The sequence shown here is derived from an EMBL/GenBank/DDBJ whole genome shotgun (WGS) entry which is preliminary data.</text>
</comment>
<name>A0A7J8A990_PIPKU</name>
<organism evidence="1 2">
    <name type="scientific">Pipistrellus kuhlii</name>
    <name type="common">Kuhl's pipistrelle</name>
    <dbReference type="NCBI Taxonomy" id="59472"/>
    <lineage>
        <taxon>Eukaryota</taxon>
        <taxon>Metazoa</taxon>
        <taxon>Chordata</taxon>
        <taxon>Craniata</taxon>
        <taxon>Vertebrata</taxon>
        <taxon>Euteleostomi</taxon>
        <taxon>Mammalia</taxon>
        <taxon>Eutheria</taxon>
        <taxon>Laurasiatheria</taxon>
        <taxon>Chiroptera</taxon>
        <taxon>Yangochiroptera</taxon>
        <taxon>Vespertilionidae</taxon>
        <taxon>Pipistrellus</taxon>
    </lineage>
</organism>
<dbReference type="AlphaFoldDB" id="A0A7J8A990"/>
<dbReference type="EMBL" id="JACAGB010000002">
    <property type="protein sequence ID" value="KAF6382530.1"/>
    <property type="molecule type" value="Genomic_DNA"/>
</dbReference>
<sequence>MLQKTKKTKDTSGEVGGTCLITPVGSGNRLPNLSEGTRMGPSLISPSLWSLAHKHGLCFRSFSWALQEGPQVLGFSVPYLMVWPGVRVNSPSYGQCTVHSPMASGSARTVSGEEVVNYWLSGMYSEFTDLDSDP</sequence>
<keyword evidence="2" id="KW-1185">Reference proteome</keyword>
<dbReference type="Proteomes" id="UP000558488">
    <property type="component" value="Unassembled WGS sequence"/>
</dbReference>
<protein>
    <submittedName>
        <fullName evidence="1">Uncharacterized protein</fullName>
    </submittedName>
</protein>
<evidence type="ECO:0000313" key="1">
    <source>
        <dbReference type="EMBL" id="KAF6382530.1"/>
    </source>
</evidence>
<reference evidence="1 2" key="1">
    <citation type="journal article" date="2020" name="Nature">
        <title>Six reference-quality genomes reveal evolution of bat adaptations.</title>
        <authorList>
            <person name="Jebb D."/>
            <person name="Huang Z."/>
            <person name="Pippel M."/>
            <person name="Hughes G.M."/>
            <person name="Lavrichenko K."/>
            <person name="Devanna P."/>
            <person name="Winkler S."/>
            <person name="Jermiin L.S."/>
            <person name="Skirmuntt E.C."/>
            <person name="Katzourakis A."/>
            <person name="Burkitt-Gray L."/>
            <person name="Ray D.A."/>
            <person name="Sullivan K.A.M."/>
            <person name="Roscito J.G."/>
            <person name="Kirilenko B.M."/>
            <person name="Davalos L.M."/>
            <person name="Corthals A.P."/>
            <person name="Power M.L."/>
            <person name="Jones G."/>
            <person name="Ransome R.D."/>
            <person name="Dechmann D.K.N."/>
            <person name="Locatelli A.G."/>
            <person name="Puechmaille S.J."/>
            <person name="Fedrigo O."/>
            <person name="Jarvis E.D."/>
            <person name="Hiller M."/>
            <person name="Vernes S.C."/>
            <person name="Myers E.W."/>
            <person name="Teeling E.C."/>
        </authorList>
    </citation>
    <scope>NUCLEOTIDE SEQUENCE [LARGE SCALE GENOMIC DNA]</scope>
    <source>
        <strain evidence="1">MPipKuh1</strain>
        <tissue evidence="1">Flight muscle</tissue>
    </source>
</reference>
<gene>
    <name evidence="1" type="ORF">mPipKuh1_008892</name>
</gene>
<proteinExistence type="predicted"/>
<evidence type="ECO:0000313" key="2">
    <source>
        <dbReference type="Proteomes" id="UP000558488"/>
    </source>
</evidence>
<accession>A0A7J8A990</accession>